<dbReference type="AlphaFoldDB" id="A0A553JZK6"/>
<evidence type="ECO:0000259" key="2">
    <source>
        <dbReference type="Pfam" id="PF07940"/>
    </source>
</evidence>
<reference evidence="3 4" key="1">
    <citation type="submission" date="2019-07" db="EMBL/GenBank/DDBJ databases">
        <authorList>
            <person name="Zhou L.-Y."/>
        </authorList>
    </citation>
    <scope>NUCLEOTIDE SEQUENCE [LARGE SCALE GENOMIC DNA]</scope>
    <source>
        <strain evidence="3 4">YIM 101269</strain>
    </source>
</reference>
<gene>
    <name evidence="3" type="ORF">FOJ82_11515</name>
</gene>
<comment type="caution">
    <text evidence="3">The sequence shown here is derived from an EMBL/GenBank/DDBJ whole genome shotgun (WGS) entry which is preliminary data.</text>
</comment>
<evidence type="ECO:0000256" key="1">
    <source>
        <dbReference type="ARBA" id="ARBA00004196"/>
    </source>
</evidence>
<accession>A0A553JZK6</accession>
<sequence>MARAGLPVSAVQPEWLALLPEAGRDLSSPCPAITAEDWLDYHRTGNRTRYEDLAAERHRLLSAAVLAAGATADPVAVGRVVEGVLAFCEQPSWCWPAHDDAHLRGEQLPDPERPFLDLGAGEVAAQLAWADHLVGHLAEEASPGIRTRIRAEVEHRIFRPFLERDDWHWLGLDGDVHNWLPWIAGNVLTAAVALADPPERRAELVAAARTCLLRYADRLPADGAIDEGYGYWWNGACRTLEAFELLGAVGDDGGDGDWREHPALRATVGFPADMHLGGDWWVNVADGSARPETDLAWPALFRLGRAVGDARAQALALSRRTGAATSEIRRLGRLVLELADEEWWAAPATGPEPPREAWYPSVQLLVARERAGNSAGLALAAKGGHNGEHHNHNDVGSFIVALDGVPVVVDLGRPTYTAATFSSERYSIWTMQSLWHNVPVVGGLQQPPGAQFAARDVAVELSDAAAALELDLREAYPAADLLRWRRRLVLDRDGAAITCTDDWGWSTAPARPSTGTLVVAGTIAEASDTQLVIRPLGGGPRNLRVRADRPMTVEQRPLDDWMLTRVWGSCVNRISIDLGNDIVDQSSLRFEAMEEDR</sequence>
<dbReference type="Gene3D" id="1.50.10.100">
    <property type="entry name" value="Chondroitin AC/alginate lyase"/>
    <property type="match status" value="1"/>
</dbReference>
<name>A0A553JZK6_9ACTN</name>
<dbReference type="RefSeq" id="WP_143938625.1">
    <property type="nucleotide sequence ID" value="NZ_VKKG01000004.1"/>
</dbReference>
<evidence type="ECO:0000313" key="3">
    <source>
        <dbReference type="EMBL" id="TRY17885.1"/>
    </source>
</evidence>
<dbReference type="Proteomes" id="UP000317638">
    <property type="component" value="Unassembled WGS sequence"/>
</dbReference>
<dbReference type="EMBL" id="VKKG01000004">
    <property type="protein sequence ID" value="TRY17885.1"/>
    <property type="molecule type" value="Genomic_DNA"/>
</dbReference>
<organism evidence="3 4">
    <name type="scientific">Tessaracoccus rhinocerotis</name>
    <dbReference type="NCBI Taxonomy" id="1689449"/>
    <lineage>
        <taxon>Bacteria</taxon>
        <taxon>Bacillati</taxon>
        <taxon>Actinomycetota</taxon>
        <taxon>Actinomycetes</taxon>
        <taxon>Propionibacteriales</taxon>
        <taxon>Propionibacteriaceae</taxon>
        <taxon>Tessaracoccus</taxon>
    </lineage>
</organism>
<dbReference type="InterPro" id="IPR012480">
    <property type="entry name" value="Hepar_II_III_C"/>
</dbReference>
<comment type="subcellular location">
    <subcellularLocation>
        <location evidence="1">Cell envelope</location>
    </subcellularLocation>
</comment>
<feature type="domain" description="Heparinase II/III-like C-terminal" evidence="2">
    <location>
        <begin position="379"/>
        <end position="501"/>
    </location>
</feature>
<protein>
    <recommendedName>
        <fullName evidence="2">Heparinase II/III-like C-terminal domain-containing protein</fullName>
    </recommendedName>
</protein>
<dbReference type="SUPFAM" id="SSF48230">
    <property type="entry name" value="Chondroitin AC/alginate lyase"/>
    <property type="match status" value="1"/>
</dbReference>
<dbReference type="Gene3D" id="2.70.98.70">
    <property type="match status" value="1"/>
</dbReference>
<evidence type="ECO:0000313" key="4">
    <source>
        <dbReference type="Proteomes" id="UP000317638"/>
    </source>
</evidence>
<proteinExistence type="predicted"/>
<dbReference type="OrthoDB" id="9793856at2"/>
<dbReference type="Pfam" id="PF07940">
    <property type="entry name" value="Hepar_II_III_C"/>
    <property type="match status" value="1"/>
</dbReference>
<dbReference type="GO" id="GO:0030313">
    <property type="term" value="C:cell envelope"/>
    <property type="evidence" value="ECO:0007669"/>
    <property type="project" value="UniProtKB-SubCell"/>
</dbReference>
<keyword evidence="4" id="KW-1185">Reference proteome</keyword>
<dbReference type="GO" id="GO:0016829">
    <property type="term" value="F:lyase activity"/>
    <property type="evidence" value="ECO:0007669"/>
    <property type="project" value="InterPro"/>
</dbReference>
<dbReference type="InterPro" id="IPR008929">
    <property type="entry name" value="Chondroitin_lyas"/>
</dbReference>